<evidence type="ECO:0000313" key="1">
    <source>
        <dbReference type="EMBL" id="UYW02346.1"/>
    </source>
</evidence>
<dbReference type="EMBL" id="CP081495">
    <property type="protein sequence ID" value="UYW02346.1"/>
    <property type="molecule type" value="Genomic_DNA"/>
</dbReference>
<dbReference type="InterPro" id="IPR036390">
    <property type="entry name" value="WH_DNA-bd_sf"/>
</dbReference>
<organism evidence="1 2">
    <name type="scientific">Flavobacterium agricola</name>
    <dbReference type="NCBI Taxonomy" id="2870839"/>
    <lineage>
        <taxon>Bacteria</taxon>
        <taxon>Pseudomonadati</taxon>
        <taxon>Bacteroidota</taxon>
        <taxon>Flavobacteriia</taxon>
        <taxon>Flavobacteriales</taxon>
        <taxon>Flavobacteriaceae</taxon>
        <taxon>Flavobacterium</taxon>
    </lineage>
</organism>
<dbReference type="RefSeq" id="WP_264434893.1">
    <property type="nucleotide sequence ID" value="NZ_CP081495.1"/>
</dbReference>
<evidence type="ECO:0000313" key="2">
    <source>
        <dbReference type="Proteomes" id="UP001163328"/>
    </source>
</evidence>
<dbReference type="InterPro" id="IPR036388">
    <property type="entry name" value="WH-like_DNA-bd_sf"/>
</dbReference>
<protein>
    <recommendedName>
        <fullName evidence="3">DNA-binding transcriptional regulator GbsR (MarR family)</fullName>
    </recommendedName>
</protein>
<proteinExistence type="predicted"/>
<accession>A0ABY6M4M2</accession>
<gene>
    <name evidence="1" type="ORF">K5I29_05460</name>
</gene>
<keyword evidence="2" id="KW-1185">Reference proteome</keyword>
<name>A0ABY6M4M2_9FLAO</name>
<sequence length="153" mass="18144">MDKTLEKLIDNYTEHCLESYKLSPLQAKIFAYVLIYGRKNEITFDQVIDYTKACKSSVSTSLNSLIDQKRIVFENKPNDRKKYYKINRMSDLLEHAKGIITRELVLIDDMIDYFQQTAENKDDLIQVNNIEAFKYYLEQINYTIDNTLTKIQY</sequence>
<dbReference type="Gene3D" id="1.10.10.10">
    <property type="entry name" value="Winged helix-like DNA-binding domain superfamily/Winged helix DNA-binding domain"/>
    <property type="match status" value="1"/>
</dbReference>
<dbReference type="SUPFAM" id="SSF46785">
    <property type="entry name" value="Winged helix' DNA-binding domain"/>
    <property type="match status" value="1"/>
</dbReference>
<evidence type="ECO:0008006" key="3">
    <source>
        <dbReference type="Google" id="ProtNLM"/>
    </source>
</evidence>
<dbReference type="Proteomes" id="UP001163328">
    <property type="component" value="Chromosome"/>
</dbReference>
<reference evidence="1" key="1">
    <citation type="submission" date="2021-08" db="EMBL/GenBank/DDBJ databases">
        <title>Flavobacterium sp. strain CC-SYL302.</title>
        <authorList>
            <person name="Lin S.-Y."/>
            <person name="Lee T.-H."/>
            <person name="Young C.-C."/>
        </authorList>
    </citation>
    <scope>NUCLEOTIDE SEQUENCE</scope>
    <source>
        <strain evidence="1">CC-SYL302</strain>
    </source>
</reference>